<reference evidence="3" key="1">
    <citation type="submission" date="2020-01" db="EMBL/GenBank/DDBJ databases">
        <authorList>
            <person name="Chen W.-M."/>
        </authorList>
    </citation>
    <scope>NUCLEOTIDE SEQUENCE</scope>
    <source>
        <strain evidence="3">CYK-10</strain>
    </source>
</reference>
<proteinExistence type="predicted"/>
<dbReference type="InterPro" id="IPR009739">
    <property type="entry name" value="LprI-like_N"/>
</dbReference>
<keyword evidence="4" id="KW-1185">Reference proteome</keyword>
<feature type="chain" id="PRO_5042044568" evidence="1">
    <location>
        <begin position="19"/>
        <end position="127"/>
    </location>
</feature>
<dbReference type="RefSeq" id="WP_168775568.1">
    <property type="nucleotide sequence ID" value="NZ_JAABNR010000013.1"/>
</dbReference>
<dbReference type="PANTHER" id="PTHR39176">
    <property type="entry name" value="PERIPLASMIC PROTEIN-RELATED"/>
    <property type="match status" value="1"/>
</dbReference>
<keyword evidence="1" id="KW-0732">Signal</keyword>
<name>A0AAE4YEP7_9RHOB</name>
<gene>
    <name evidence="3" type="ORF">GV832_14270</name>
</gene>
<evidence type="ECO:0000313" key="4">
    <source>
        <dbReference type="Proteomes" id="UP001193501"/>
    </source>
</evidence>
<evidence type="ECO:0000256" key="1">
    <source>
        <dbReference type="SAM" id="SignalP"/>
    </source>
</evidence>
<accession>A0AAE4YEP7</accession>
<feature type="signal peptide" evidence="1">
    <location>
        <begin position="1"/>
        <end position="18"/>
    </location>
</feature>
<evidence type="ECO:0000259" key="2">
    <source>
        <dbReference type="Pfam" id="PF07007"/>
    </source>
</evidence>
<sequence>MRAPLLALALILPLPALANCADPVDQVEMTECAGQAYQAADEDLNATYKLAMAAMKAWDADLPKDQRGAEEALRKAQRAWLPYRDAVCENEVFFYKDGSIAPLVGLACLERLTRQRAEELRAMAEGE</sequence>
<dbReference type="PANTHER" id="PTHR39176:SF1">
    <property type="entry name" value="PERIPLASMIC PROTEIN"/>
    <property type="match status" value="1"/>
</dbReference>
<dbReference type="AlphaFoldDB" id="A0AAE4YEP7"/>
<feature type="domain" description="Lysozyme inhibitor LprI-like N-terminal" evidence="2">
    <location>
        <begin position="25"/>
        <end position="120"/>
    </location>
</feature>
<dbReference type="Proteomes" id="UP001193501">
    <property type="component" value="Unassembled WGS sequence"/>
</dbReference>
<dbReference type="EMBL" id="JAABNR010000013">
    <property type="protein sequence ID" value="NBZ88754.1"/>
    <property type="molecule type" value="Genomic_DNA"/>
</dbReference>
<dbReference type="Gene3D" id="1.20.1270.180">
    <property type="match status" value="1"/>
</dbReference>
<evidence type="ECO:0000313" key="3">
    <source>
        <dbReference type="EMBL" id="NBZ88754.1"/>
    </source>
</evidence>
<dbReference type="Pfam" id="PF07007">
    <property type="entry name" value="LprI"/>
    <property type="match status" value="1"/>
</dbReference>
<protein>
    <submittedName>
        <fullName evidence="3">DUF1311 domain-containing protein</fullName>
    </submittedName>
</protein>
<comment type="caution">
    <text evidence="3">The sequence shown here is derived from an EMBL/GenBank/DDBJ whole genome shotgun (WGS) entry which is preliminary data.</text>
</comment>
<organism evidence="3 4">
    <name type="scientific">Stagnihabitans tardus</name>
    <dbReference type="NCBI Taxonomy" id="2699202"/>
    <lineage>
        <taxon>Bacteria</taxon>
        <taxon>Pseudomonadati</taxon>
        <taxon>Pseudomonadota</taxon>
        <taxon>Alphaproteobacteria</taxon>
        <taxon>Rhodobacterales</taxon>
        <taxon>Paracoccaceae</taxon>
        <taxon>Stagnihabitans</taxon>
    </lineage>
</organism>